<dbReference type="Proteomes" id="UP000651156">
    <property type="component" value="Unassembled WGS sequence"/>
</dbReference>
<gene>
    <name evidence="2" type="ORF">IQ230_08550</name>
</gene>
<keyword evidence="3" id="KW-1185">Reference proteome</keyword>
<evidence type="ECO:0000313" key="2">
    <source>
        <dbReference type="EMBL" id="MBE9190408.1"/>
    </source>
</evidence>
<name>A0ABR9UQS7_9CHRO</name>
<proteinExistence type="predicted"/>
<dbReference type="PANTHER" id="PTHR43884:SF12">
    <property type="entry name" value="ISOVALERYL-COA DEHYDROGENASE, MITOCHONDRIAL-RELATED"/>
    <property type="match status" value="1"/>
</dbReference>
<evidence type="ECO:0000313" key="3">
    <source>
        <dbReference type="Proteomes" id="UP000651156"/>
    </source>
</evidence>
<dbReference type="InterPro" id="IPR046373">
    <property type="entry name" value="Acyl-CoA_Oxase/DH_mid-dom_sf"/>
</dbReference>
<evidence type="ECO:0000259" key="1">
    <source>
        <dbReference type="Pfam" id="PF02771"/>
    </source>
</evidence>
<feature type="domain" description="Acyl-CoA dehydrogenase/oxidase N-terminal" evidence="1">
    <location>
        <begin position="24"/>
        <end position="131"/>
    </location>
</feature>
<reference evidence="2 3" key="1">
    <citation type="submission" date="2020-10" db="EMBL/GenBank/DDBJ databases">
        <authorList>
            <person name="Castelo-Branco R."/>
            <person name="Eusebio N."/>
            <person name="Adriana R."/>
            <person name="Vieira A."/>
            <person name="Brugerolle De Fraissinette N."/>
            <person name="Rezende De Castro R."/>
            <person name="Schneider M.P."/>
            <person name="Vasconcelos V."/>
            <person name="Leao P.N."/>
        </authorList>
    </citation>
    <scope>NUCLEOTIDE SEQUENCE [LARGE SCALE GENOMIC DNA]</scope>
    <source>
        <strain evidence="2 3">LEGE 06123</strain>
    </source>
</reference>
<accession>A0ABR9UQS7</accession>
<dbReference type="SUPFAM" id="SSF56645">
    <property type="entry name" value="Acyl-CoA dehydrogenase NM domain-like"/>
    <property type="match status" value="1"/>
</dbReference>
<dbReference type="Gene3D" id="2.40.110.10">
    <property type="entry name" value="Butyryl-CoA Dehydrogenase, subunit A, domain 2"/>
    <property type="match status" value="1"/>
</dbReference>
<protein>
    <submittedName>
        <fullName evidence="2">Acyl-CoA/acyl-ACP dehydrogenase</fullName>
    </submittedName>
</protein>
<dbReference type="Gene3D" id="1.20.140.10">
    <property type="entry name" value="Butyryl-CoA Dehydrogenase, subunit A, domain 3"/>
    <property type="match status" value="1"/>
</dbReference>
<dbReference type="RefSeq" id="WP_193931592.1">
    <property type="nucleotide sequence ID" value="NZ_CAWPMZ010000034.1"/>
</dbReference>
<dbReference type="InterPro" id="IPR013786">
    <property type="entry name" value="AcylCoA_DH/ox_N"/>
</dbReference>
<dbReference type="InterPro" id="IPR036250">
    <property type="entry name" value="AcylCo_DH-like_C"/>
</dbReference>
<dbReference type="EMBL" id="JADEWN010000016">
    <property type="protein sequence ID" value="MBE9190408.1"/>
    <property type="molecule type" value="Genomic_DNA"/>
</dbReference>
<dbReference type="PANTHER" id="PTHR43884">
    <property type="entry name" value="ACYL-COA DEHYDROGENASE"/>
    <property type="match status" value="1"/>
</dbReference>
<comment type="caution">
    <text evidence="2">The sequence shown here is derived from an EMBL/GenBank/DDBJ whole genome shotgun (WGS) entry which is preliminary data.</text>
</comment>
<dbReference type="Gene3D" id="1.10.540.10">
    <property type="entry name" value="Acyl-CoA dehydrogenase/oxidase, N-terminal domain"/>
    <property type="match status" value="1"/>
</dbReference>
<dbReference type="Pfam" id="PF02771">
    <property type="entry name" value="Acyl-CoA_dh_N"/>
    <property type="match status" value="1"/>
</dbReference>
<organism evidence="2 3">
    <name type="scientific">Gloeocapsopsis crepidinum LEGE 06123</name>
    <dbReference type="NCBI Taxonomy" id="588587"/>
    <lineage>
        <taxon>Bacteria</taxon>
        <taxon>Bacillati</taxon>
        <taxon>Cyanobacteriota</taxon>
        <taxon>Cyanophyceae</taxon>
        <taxon>Oscillatoriophycideae</taxon>
        <taxon>Chroococcales</taxon>
        <taxon>Chroococcaceae</taxon>
        <taxon>Gloeocapsopsis</taxon>
    </lineage>
</organism>
<dbReference type="InterPro" id="IPR009100">
    <property type="entry name" value="AcylCoA_DH/oxidase_NM_dom_sf"/>
</dbReference>
<dbReference type="SUPFAM" id="SSF47203">
    <property type="entry name" value="Acyl-CoA dehydrogenase C-terminal domain-like"/>
    <property type="match status" value="1"/>
</dbReference>
<sequence>MHSHIHTVQDLLVENTPLPDSNSDAIAQNLQNLINLELKPRVKDIDEKGEYPKAFLQNLGAIGGFGQSVPKQYGGAGHQGLKFPVQMIEAISQECLNTGFITWCQFACTWYLQNSDNEYLLRNVLPKVASAQIIAGTGLSNPMKHFAGIEKIALVAQRKKGGYILNGTLPWVSNIGSEHYFAIAAQIINSNDYLMAIVTDSFPGLTLRCNSHFIALEGSNTYACIFKDVFVPNTFVLAAPCEEYVEQIRAGFVLTQVGMGLGLVSSCIELMQEANKRLAHVNCFLDDCVENLENELESLRLHTYILATEIQSPESIRNDFFKKVVQARATASELALRAAQSAMLHLGAKAYLEGSTVSRKLREAYFVAMVTPALKHLRKVLSQMKDTAV</sequence>
<dbReference type="InterPro" id="IPR037069">
    <property type="entry name" value="AcylCoA_DH/ox_N_sf"/>
</dbReference>